<accession>A0A5N8Y0I5</accession>
<feature type="compositionally biased region" description="Gly residues" evidence="1">
    <location>
        <begin position="48"/>
        <end position="59"/>
    </location>
</feature>
<evidence type="ECO:0000256" key="1">
    <source>
        <dbReference type="SAM" id="MobiDB-lite"/>
    </source>
</evidence>
<proteinExistence type="predicted"/>
<dbReference type="EMBL" id="VJZC01001102">
    <property type="protein sequence ID" value="MPY65066.1"/>
    <property type="molecule type" value="Genomic_DNA"/>
</dbReference>
<evidence type="ECO:0000313" key="2">
    <source>
        <dbReference type="EMBL" id="MPY65066.1"/>
    </source>
</evidence>
<feature type="non-terminal residue" evidence="2">
    <location>
        <position position="1"/>
    </location>
</feature>
<sequence length="97" mass="9988">ALAPAGEDAALPRTIQRRPAPIQPLRRLRSGGPGAGPRKRRGRRGSAPGDGTGRGGGGEEPPVGPDVAASTMAPFDQPPATAQELRACPETRRYPSS</sequence>
<dbReference type="AlphaFoldDB" id="A0A5N8Y0I5"/>
<organism evidence="2 3">
    <name type="scientific">Streptomyces spongiae</name>
    <dbReference type="NCBI Taxonomy" id="565072"/>
    <lineage>
        <taxon>Bacteria</taxon>
        <taxon>Bacillati</taxon>
        <taxon>Actinomycetota</taxon>
        <taxon>Actinomycetes</taxon>
        <taxon>Kitasatosporales</taxon>
        <taxon>Streptomycetaceae</taxon>
        <taxon>Streptomyces</taxon>
    </lineage>
</organism>
<reference evidence="2 3" key="1">
    <citation type="submission" date="2019-07" db="EMBL/GenBank/DDBJ databases">
        <title>New species of Amycolatopsis and Streptomyces.</title>
        <authorList>
            <person name="Duangmal K."/>
            <person name="Teo W.F.A."/>
            <person name="Lipun K."/>
        </authorList>
    </citation>
    <scope>NUCLEOTIDE SEQUENCE [LARGE SCALE GENOMIC DNA]</scope>
    <source>
        <strain evidence="2 3">NBRC 106415</strain>
    </source>
</reference>
<feature type="compositionally biased region" description="Basic and acidic residues" evidence="1">
    <location>
        <begin position="87"/>
        <end position="97"/>
    </location>
</feature>
<protein>
    <submittedName>
        <fullName evidence="2">Uncharacterized protein</fullName>
    </submittedName>
</protein>
<keyword evidence="3" id="KW-1185">Reference proteome</keyword>
<comment type="caution">
    <text evidence="2">The sequence shown here is derived from an EMBL/GenBank/DDBJ whole genome shotgun (WGS) entry which is preliminary data.</text>
</comment>
<gene>
    <name evidence="2" type="ORF">FNH08_50410</name>
</gene>
<evidence type="ECO:0000313" key="3">
    <source>
        <dbReference type="Proteomes" id="UP000400924"/>
    </source>
</evidence>
<name>A0A5N8Y0I5_9ACTN</name>
<feature type="region of interest" description="Disordered" evidence="1">
    <location>
        <begin position="1"/>
        <end position="97"/>
    </location>
</feature>
<dbReference type="Proteomes" id="UP000400924">
    <property type="component" value="Unassembled WGS sequence"/>
</dbReference>